<dbReference type="GO" id="GO:0005248">
    <property type="term" value="F:voltage-gated sodium channel activity"/>
    <property type="evidence" value="ECO:0007669"/>
    <property type="project" value="TreeGrafter"/>
</dbReference>
<feature type="transmembrane region" description="Helical" evidence="5">
    <location>
        <begin position="153"/>
        <end position="175"/>
    </location>
</feature>
<protein>
    <submittedName>
        <fullName evidence="7">Unannotated protein</fullName>
    </submittedName>
</protein>
<evidence type="ECO:0000256" key="2">
    <source>
        <dbReference type="ARBA" id="ARBA00022692"/>
    </source>
</evidence>
<dbReference type="InterPro" id="IPR043203">
    <property type="entry name" value="VGCC_Ca_Na"/>
</dbReference>
<evidence type="ECO:0000256" key="1">
    <source>
        <dbReference type="ARBA" id="ARBA00004141"/>
    </source>
</evidence>
<proteinExistence type="predicted"/>
<feature type="domain" description="Ion transport" evidence="6">
    <location>
        <begin position="33"/>
        <end position="250"/>
    </location>
</feature>
<feature type="transmembrane region" description="Helical" evidence="5">
    <location>
        <begin position="102"/>
        <end position="124"/>
    </location>
</feature>
<dbReference type="Gene3D" id="1.10.287.70">
    <property type="match status" value="1"/>
</dbReference>
<dbReference type="AlphaFoldDB" id="A0A6J6DA51"/>
<gene>
    <name evidence="7" type="ORF">UFOPK1591_00722</name>
</gene>
<organism evidence="7">
    <name type="scientific">freshwater metagenome</name>
    <dbReference type="NCBI Taxonomy" id="449393"/>
    <lineage>
        <taxon>unclassified sequences</taxon>
        <taxon>metagenomes</taxon>
        <taxon>ecological metagenomes</taxon>
    </lineage>
</organism>
<reference evidence="7" key="1">
    <citation type="submission" date="2020-05" db="EMBL/GenBank/DDBJ databases">
        <authorList>
            <person name="Chiriac C."/>
            <person name="Salcher M."/>
            <person name="Ghai R."/>
            <person name="Kavagutti S V."/>
        </authorList>
    </citation>
    <scope>NUCLEOTIDE SEQUENCE</scope>
</reference>
<evidence type="ECO:0000256" key="3">
    <source>
        <dbReference type="ARBA" id="ARBA00022989"/>
    </source>
</evidence>
<keyword evidence="4 5" id="KW-0472">Membrane</keyword>
<dbReference type="Pfam" id="PF00520">
    <property type="entry name" value="Ion_trans"/>
    <property type="match status" value="1"/>
</dbReference>
<dbReference type="EMBL" id="CAEZTD010000045">
    <property type="protein sequence ID" value="CAB4560870.1"/>
    <property type="molecule type" value="Genomic_DNA"/>
</dbReference>
<accession>A0A6J6DA51</accession>
<dbReference type="PANTHER" id="PTHR10037">
    <property type="entry name" value="VOLTAGE-GATED CATION CHANNEL CALCIUM AND SODIUM"/>
    <property type="match status" value="1"/>
</dbReference>
<dbReference type="InterPro" id="IPR005821">
    <property type="entry name" value="Ion_trans_dom"/>
</dbReference>
<feature type="transmembrane region" description="Helical" evidence="5">
    <location>
        <begin position="215"/>
        <end position="240"/>
    </location>
</feature>
<keyword evidence="2 5" id="KW-0812">Transmembrane</keyword>
<dbReference type="SUPFAM" id="SSF81324">
    <property type="entry name" value="Voltage-gated potassium channels"/>
    <property type="match status" value="1"/>
</dbReference>
<evidence type="ECO:0000256" key="4">
    <source>
        <dbReference type="ARBA" id="ARBA00023136"/>
    </source>
</evidence>
<name>A0A6J6DA51_9ZZZZ</name>
<feature type="transmembrane region" description="Helical" evidence="5">
    <location>
        <begin position="29"/>
        <end position="56"/>
    </location>
</feature>
<evidence type="ECO:0000313" key="7">
    <source>
        <dbReference type="EMBL" id="CAB4560870.1"/>
    </source>
</evidence>
<dbReference type="PANTHER" id="PTHR10037:SF62">
    <property type="entry name" value="SODIUM CHANNEL PROTEIN 60E"/>
    <property type="match status" value="1"/>
</dbReference>
<keyword evidence="3 5" id="KW-1133">Transmembrane helix</keyword>
<dbReference type="Gene3D" id="1.20.120.350">
    <property type="entry name" value="Voltage-gated potassium channels. Chain C"/>
    <property type="match status" value="1"/>
</dbReference>
<comment type="subcellular location">
    <subcellularLocation>
        <location evidence="1">Membrane</location>
        <topology evidence="1">Multi-pass membrane protein</topology>
    </subcellularLocation>
</comment>
<evidence type="ECO:0000259" key="6">
    <source>
        <dbReference type="Pfam" id="PF00520"/>
    </source>
</evidence>
<sequence length="305" mass="34217">MSSNREITFRLTGETFQLPKYRILWMTRILYSSAFEVFIAFVIFTNAIALAVLTFSELSPSVSQSAHFIDQVAFGIYVVELVFRIVSYGTKPWMFFRSGWNVFDFLVIALVPVLEGQTALLRLLRLMRLLRILRFLPDVKILVASIVKSIPPLLSMTVVISLLLFVYGMAGTYLFGAGAPTSWGDIGASFKSLFILLTLENFPVYLEEAMAISPFAIPFFVSYVFIIVFTVLNILIGVVLHSMDQARDEANESSNDSTELRNYSNSIEAALADGKISQEEANRLLEQLEAVRSALKESGSFRELP</sequence>
<dbReference type="InterPro" id="IPR027359">
    <property type="entry name" value="Volt_channel_dom_sf"/>
</dbReference>
<evidence type="ECO:0000256" key="5">
    <source>
        <dbReference type="SAM" id="Phobius"/>
    </source>
</evidence>
<dbReference type="GO" id="GO:0001518">
    <property type="term" value="C:voltage-gated sodium channel complex"/>
    <property type="evidence" value="ECO:0007669"/>
    <property type="project" value="TreeGrafter"/>
</dbReference>